<evidence type="ECO:0000313" key="7">
    <source>
        <dbReference type="Proteomes" id="UP000005801"/>
    </source>
</evidence>
<evidence type="ECO:0000256" key="2">
    <source>
        <dbReference type="ARBA" id="ARBA00023015"/>
    </source>
</evidence>
<dbReference type="GO" id="GO:0016987">
    <property type="term" value="F:sigma factor activity"/>
    <property type="evidence" value="ECO:0007669"/>
    <property type="project" value="UniProtKB-KW"/>
</dbReference>
<evidence type="ECO:0000256" key="3">
    <source>
        <dbReference type="ARBA" id="ARBA00023082"/>
    </source>
</evidence>
<dbReference type="SUPFAM" id="SSF88946">
    <property type="entry name" value="Sigma2 domain of RNA polymerase sigma factors"/>
    <property type="match status" value="1"/>
</dbReference>
<keyword evidence="4" id="KW-0804">Transcription</keyword>
<dbReference type="InterPro" id="IPR036388">
    <property type="entry name" value="WH-like_DNA-bd_sf"/>
</dbReference>
<dbReference type="GO" id="GO:0006352">
    <property type="term" value="P:DNA-templated transcription initiation"/>
    <property type="evidence" value="ECO:0007669"/>
    <property type="project" value="InterPro"/>
</dbReference>
<evidence type="ECO:0000313" key="6">
    <source>
        <dbReference type="EMBL" id="EDM78159.1"/>
    </source>
</evidence>
<dbReference type="Gene3D" id="1.10.10.10">
    <property type="entry name" value="Winged helix-like DNA-binding domain superfamily/Winged helix DNA-binding domain"/>
    <property type="match status" value="1"/>
</dbReference>
<name>A6G7F0_9BACT</name>
<keyword evidence="2" id="KW-0805">Transcription regulation</keyword>
<dbReference type="AlphaFoldDB" id="A6G7F0"/>
<comment type="caution">
    <text evidence="6">The sequence shown here is derived from an EMBL/GenBank/DDBJ whole genome shotgun (WGS) entry which is preliminary data.</text>
</comment>
<dbReference type="InterPro" id="IPR007627">
    <property type="entry name" value="RNA_pol_sigma70_r2"/>
</dbReference>
<dbReference type="OrthoDB" id="5509547at2"/>
<dbReference type="RefSeq" id="WP_006972645.1">
    <property type="nucleotide sequence ID" value="NZ_ABCS01000034.1"/>
</dbReference>
<organism evidence="6 7">
    <name type="scientific">Plesiocystis pacifica SIR-1</name>
    <dbReference type="NCBI Taxonomy" id="391625"/>
    <lineage>
        <taxon>Bacteria</taxon>
        <taxon>Pseudomonadati</taxon>
        <taxon>Myxococcota</taxon>
        <taxon>Polyangia</taxon>
        <taxon>Nannocystales</taxon>
        <taxon>Nannocystaceae</taxon>
        <taxon>Plesiocystis</taxon>
    </lineage>
</organism>
<dbReference type="PANTHER" id="PTHR43133">
    <property type="entry name" value="RNA POLYMERASE ECF-TYPE SIGMA FACTO"/>
    <property type="match status" value="1"/>
</dbReference>
<evidence type="ECO:0000259" key="5">
    <source>
        <dbReference type="Pfam" id="PF04542"/>
    </source>
</evidence>
<dbReference type="EMBL" id="ABCS01000034">
    <property type="protein sequence ID" value="EDM78159.1"/>
    <property type="molecule type" value="Genomic_DNA"/>
</dbReference>
<dbReference type="Proteomes" id="UP000005801">
    <property type="component" value="Unassembled WGS sequence"/>
</dbReference>
<dbReference type="eggNOG" id="COG1595">
    <property type="taxonomic scope" value="Bacteria"/>
</dbReference>
<protein>
    <submittedName>
        <fullName evidence="6">Sigma-70 factor, ECF subfamily protein</fullName>
    </submittedName>
</protein>
<dbReference type="STRING" id="391625.PPSIR1_00460"/>
<dbReference type="SUPFAM" id="SSF88659">
    <property type="entry name" value="Sigma3 and sigma4 domains of RNA polymerase sigma factors"/>
    <property type="match status" value="1"/>
</dbReference>
<dbReference type="InterPro" id="IPR013325">
    <property type="entry name" value="RNA_pol_sigma_r2"/>
</dbReference>
<accession>A6G7F0</accession>
<gene>
    <name evidence="6" type="ORF">PPSIR1_00460</name>
</gene>
<feature type="domain" description="RNA polymerase sigma-70 region 2" evidence="5">
    <location>
        <begin position="49"/>
        <end position="111"/>
    </location>
</feature>
<keyword evidence="3" id="KW-0731">Sigma factor</keyword>
<dbReference type="InterPro" id="IPR039425">
    <property type="entry name" value="RNA_pol_sigma-70-like"/>
</dbReference>
<sequence>MVVDQEYPTVCARVHALARGGAFGYGRAMAKAKQPPKGGAMDPEVAATVRESYPKLRRFFAKKVGPAEVQDLAQDTLLTFLEKDRATMDDPRRFLFGIARNKLLQHFDRRRPGKTFDSQVMSVRQLSTTLGTKLDRSTRIVEGMRGLPLEWQMALELRYGEGMKINELAAAVDKSPAQVKRYIRSGLDQLRETLGEDAQAVDDEALAAKLGAEYRES</sequence>
<reference evidence="6 7" key="1">
    <citation type="submission" date="2007-06" db="EMBL/GenBank/DDBJ databases">
        <authorList>
            <person name="Shimkets L."/>
            <person name="Ferriera S."/>
            <person name="Johnson J."/>
            <person name="Kravitz S."/>
            <person name="Beeson K."/>
            <person name="Sutton G."/>
            <person name="Rogers Y.-H."/>
            <person name="Friedman R."/>
            <person name="Frazier M."/>
            <person name="Venter J.C."/>
        </authorList>
    </citation>
    <scope>NUCLEOTIDE SEQUENCE [LARGE SCALE GENOMIC DNA]</scope>
    <source>
        <strain evidence="6 7">SIR-1</strain>
    </source>
</reference>
<proteinExistence type="inferred from homology"/>
<dbReference type="Pfam" id="PF04542">
    <property type="entry name" value="Sigma70_r2"/>
    <property type="match status" value="1"/>
</dbReference>
<evidence type="ECO:0000256" key="4">
    <source>
        <dbReference type="ARBA" id="ARBA00023163"/>
    </source>
</evidence>
<dbReference type="PANTHER" id="PTHR43133:SF63">
    <property type="entry name" value="RNA POLYMERASE SIGMA FACTOR FECI-RELATED"/>
    <property type="match status" value="1"/>
</dbReference>
<evidence type="ECO:0000256" key="1">
    <source>
        <dbReference type="ARBA" id="ARBA00010641"/>
    </source>
</evidence>
<dbReference type="InterPro" id="IPR013324">
    <property type="entry name" value="RNA_pol_sigma_r3/r4-like"/>
</dbReference>
<dbReference type="Gene3D" id="1.10.1740.10">
    <property type="match status" value="1"/>
</dbReference>
<keyword evidence="7" id="KW-1185">Reference proteome</keyword>
<comment type="similarity">
    <text evidence="1">Belongs to the sigma-70 factor family. ECF subfamily.</text>
</comment>